<dbReference type="InterPro" id="IPR006143">
    <property type="entry name" value="RND_pump_MFP"/>
</dbReference>
<feature type="domain" description="Multidrug resistance protein MdtA-like beta-barrel" evidence="10">
    <location>
        <begin position="205"/>
        <end position="287"/>
    </location>
</feature>
<accession>A0AAW4L296</accession>
<dbReference type="Gene3D" id="2.40.30.170">
    <property type="match status" value="1"/>
</dbReference>
<dbReference type="GO" id="GO:0015562">
    <property type="term" value="F:efflux transmembrane transporter activity"/>
    <property type="evidence" value="ECO:0007669"/>
    <property type="project" value="TreeGrafter"/>
</dbReference>
<evidence type="ECO:0000313" key="12">
    <source>
        <dbReference type="EMBL" id="MBT0663620.1"/>
    </source>
</evidence>
<evidence type="ECO:0000256" key="3">
    <source>
        <dbReference type="ARBA" id="ARBA00022448"/>
    </source>
</evidence>
<name>A0AAW4L296_9BACT</name>
<dbReference type="Pfam" id="PF25917">
    <property type="entry name" value="BSH_RND"/>
    <property type="match status" value="1"/>
</dbReference>
<dbReference type="GO" id="GO:0030313">
    <property type="term" value="C:cell envelope"/>
    <property type="evidence" value="ECO:0007669"/>
    <property type="project" value="UniProtKB-SubCell"/>
</dbReference>
<protein>
    <submittedName>
        <fullName evidence="12">Efflux RND transporter periplasmic adaptor subunit</fullName>
    </submittedName>
</protein>
<comment type="subcellular location">
    <subcellularLocation>
        <location evidence="1">Cell membrane</location>
    </subcellularLocation>
</comment>
<evidence type="ECO:0000259" key="10">
    <source>
        <dbReference type="Pfam" id="PF25944"/>
    </source>
</evidence>
<keyword evidence="7" id="KW-0732">Signal</keyword>
<evidence type="ECO:0000259" key="9">
    <source>
        <dbReference type="Pfam" id="PF25917"/>
    </source>
</evidence>
<dbReference type="SUPFAM" id="SSF111369">
    <property type="entry name" value="HlyD-like secretion proteins"/>
    <property type="match status" value="1"/>
</dbReference>
<evidence type="ECO:0000313" key="13">
    <source>
        <dbReference type="Proteomes" id="UP000811899"/>
    </source>
</evidence>
<keyword evidence="6" id="KW-0472">Membrane</keyword>
<dbReference type="InterPro" id="IPR058624">
    <property type="entry name" value="MdtA-like_HH"/>
</dbReference>
<dbReference type="PANTHER" id="PTHR30469:SF36">
    <property type="entry name" value="BLL3903 PROTEIN"/>
    <property type="match status" value="1"/>
</dbReference>
<dbReference type="GO" id="GO:1990281">
    <property type="term" value="C:efflux pump complex"/>
    <property type="evidence" value="ECO:0007669"/>
    <property type="project" value="TreeGrafter"/>
</dbReference>
<evidence type="ECO:0000259" key="8">
    <source>
        <dbReference type="Pfam" id="PF25876"/>
    </source>
</evidence>
<feature type="domain" description="Multidrug resistance protein MdtA-like barrel-sandwich hybrid" evidence="9">
    <location>
        <begin position="60"/>
        <end position="198"/>
    </location>
</feature>
<dbReference type="PANTHER" id="PTHR30469">
    <property type="entry name" value="MULTIDRUG RESISTANCE PROTEIN MDTA"/>
    <property type="match status" value="1"/>
</dbReference>
<dbReference type="RefSeq" id="WP_214170341.1">
    <property type="nucleotide sequence ID" value="NZ_JAHCVJ010000001.1"/>
</dbReference>
<evidence type="ECO:0000256" key="5">
    <source>
        <dbReference type="ARBA" id="ARBA00022519"/>
    </source>
</evidence>
<comment type="caution">
    <text evidence="12">The sequence shown here is derived from an EMBL/GenBank/DDBJ whole genome shotgun (WGS) entry which is preliminary data.</text>
</comment>
<dbReference type="EMBL" id="JAHCVJ010000001">
    <property type="protein sequence ID" value="MBT0663620.1"/>
    <property type="molecule type" value="Genomic_DNA"/>
</dbReference>
<keyword evidence="3" id="KW-0813">Transport</keyword>
<feature type="domain" description="Multidrug resistance protein MdtA-like C-terminal permuted SH3" evidence="11">
    <location>
        <begin position="291"/>
        <end position="349"/>
    </location>
</feature>
<dbReference type="InterPro" id="IPR058626">
    <property type="entry name" value="MdtA-like_b-barrel"/>
</dbReference>
<keyword evidence="5" id="KW-0997">Cell inner membrane</keyword>
<organism evidence="12 13">
    <name type="scientific">Geoanaerobacter pelophilus</name>
    <dbReference type="NCBI Taxonomy" id="60036"/>
    <lineage>
        <taxon>Bacteria</taxon>
        <taxon>Pseudomonadati</taxon>
        <taxon>Thermodesulfobacteriota</taxon>
        <taxon>Desulfuromonadia</taxon>
        <taxon>Geobacterales</taxon>
        <taxon>Geobacteraceae</taxon>
        <taxon>Geoanaerobacter</taxon>
    </lineage>
</organism>
<evidence type="ECO:0000256" key="2">
    <source>
        <dbReference type="ARBA" id="ARBA00009477"/>
    </source>
</evidence>
<keyword evidence="13" id="KW-1185">Reference proteome</keyword>
<proteinExistence type="inferred from homology"/>
<dbReference type="Pfam" id="PF25967">
    <property type="entry name" value="RND-MFP_C"/>
    <property type="match status" value="1"/>
</dbReference>
<dbReference type="Pfam" id="PF25944">
    <property type="entry name" value="Beta-barrel_RND"/>
    <property type="match status" value="1"/>
</dbReference>
<dbReference type="Gene3D" id="2.40.420.20">
    <property type="match status" value="1"/>
</dbReference>
<evidence type="ECO:0000256" key="7">
    <source>
        <dbReference type="SAM" id="SignalP"/>
    </source>
</evidence>
<dbReference type="NCBIfam" id="TIGR01730">
    <property type="entry name" value="RND_mfp"/>
    <property type="match status" value="1"/>
</dbReference>
<sequence length="372" mass="39752">MRRTPTILLCFLAFLCCTACSAKKEKPKAKPAVPVKVAQAVQKNVPVQVKAIGNIEAYTTVAIKSQVSGQIARVHFTEGSDVDKGALLVSIDPEPFQAALNQCEATLAKDQAQARFAADQAKRYEGLLKDGIVTHDQYDQLRANAESMAATVVADRAAVRNAKIQLGYCSIRSPIAGRTGTVTLQPGNLVKANDLAIVTVNQLTPIYVTFSLPEKRLAEIKRAMAAGQLKVEAVIPNEPGSTEAGTISFLDNAVNPATGTIKLKGVFANKSRKLWPGQFTDVMITLGTRQNAVVVPTQAIQTSQQGEFIYVVKQDNKVEMRQVTSTLALGAETVVEKGVAPGETIVIDGQLRLTPGATVESKEKAAAKGKKE</sequence>
<dbReference type="Proteomes" id="UP000811899">
    <property type="component" value="Unassembled WGS sequence"/>
</dbReference>
<reference evidence="12 13" key="1">
    <citation type="submission" date="2021-05" db="EMBL/GenBank/DDBJ databases">
        <title>The draft genome of Geobacter pelophilus DSM 12255.</title>
        <authorList>
            <person name="Xu Z."/>
            <person name="Masuda Y."/>
            <person name="Itoh H."/>
            <person name="Senoo K."/>
        </authorList>
    </citation>
    <scope>NUCLEOTIDE SEQUENCE [LARGE SCALE GENOMIC DNA]</scope>
    <source>
        <strain evidence="12 13">DSM 12255</strain>
    </source>
</reference>
<dbReference type="Pfam" id="PF25876">
    <property type="entry name" value="HH_MFP_RND"/>
    <property type="match status" value="1"/>
</dbReference>
<feature type="chain" id="PRO_5043632864" evidence="7">
    <location>
        <begin position="23"/>
        <end position="372"/>
    </location>
</feature>
<comment type="similarity">
    <text evidence="2">Belongs to the membrane fusion protein (MFP) (TC 8.A.1) family.</text>
</comment>
<evidence type="ECO:0000256" key="1">
    <source>
        <dbReference type="ARBA" id="ARBA00004236"/>
    </source>
</evidence>
<evidence type="ECO:0000256" key="4">
    <source>
        <dbReference type="ARBA" id="ARBA00022475"/>
    </source>
</evidence>
<dbReference type="Gene3D" id="1.10.287.470">
    <property type="entry name" value="Helix hairpin bin"/>
    <property type="match status" value="1"/>
</dbReference>
<feature type="signal peptide" evidence="7">
    <location>
        <begin position="1"/>
        <end position="22"/>
    </location>
</feature>
<dbReference type="AlphaFoldDB" id="A0AAW4L296"/>
<evidence type="ECO:0000259" key="11">
    <source>
        <dbReference type="Pfam" id="PF25967"/>
    </source>
</evidence>
<evidence type="ECO:0000256" key="6">
    <source>
        <dbReference type="ARBA" id="ARBA00023136"/>
    </source>
</evidence>
<dbReference type="Gene3D" id="2.40.50.100">
    <property type="match status" value="1"/>
</dbReference>
<dbReference type="InterPro" id="IPR058627">
    <property type="entry name" value="MdtA-like_C"/>
</dbReference>
<feature type="domain" description="Multidrug resistance protein MdtA-like alpha-helical hairpin" evidence="8">
    <location>
        <begin position="100"/>
        <end position="168"/>
    </location>
</feature>
<dbReference type="FunFam" id="2.40.420.20:FF:000001">
    <property type="entry name" value="Efflux RND transporter periplasmic adaptor subunit"/>
    <property type="match status" value="1"/>
</dbReference>
<gene>
    <name evidence="12" type="ORF">KI809_04820</name>
</gene>
<dbReference type="InterPro" id="IPR058625">
    <property type="entry name" value="MdtA-like_BSH"/>
</dbReference>
<keyword evidence="4" id="KW-1003">Cell membrane</keyword>